<reference evidence="1" key="1">
    <citation type="submission" date="2020-03" db="EMBL/GenBank/DDBJ databases">
        <title>Draft sequencing of Paenibacilllus sp. S3N08.</title>
        <authorList>
            <person name="Kim D.-U."/>
        </authorList>
    </citation>
    <scope>NUCLEOTIDE SEQUENCE</scope>
    <source>
        <strain evidence="1">S3N08</strain>
    </source>
</reference>
<keyword evidence="2" id="KW-1185">Reference proteome</keyword>
<sequence>MFTIDDWTSVQNNPFSADGLTFDPAYEQRLDRLIRAFDEIGMVVIVSLFYWSQAIQFKDGQAIRNAVKTACELLKKGNYTNVIIEVANEFDISRFKSLPLIYEPQGMSY</sequence>
<evidence type="ECO:0000313" key="2">
    <source>
        <dbReference type="Proteomes" id="UP001165962"/>
    </source>
</evidence>
<proteinExistence type="predicted"/>
<dbReference type="EMBL" id="JAAOIW010000008">
    <property type="protein sequence ID" value="NHN32433.1"/>
    <property type="molecule type" value="Genomic_DNA"/>
</dbReference>
<dbReference type="Gene3D" id="3.20.20.80">
    <property type="entry name" value="Glycosidases"/>
    <property type="match status" value="1"/>
</dbReference>
<gene>
    <name evidence="1" type="ORF">G9U52_21560</name>
</gene>
<dbReference type="InterPro" id="IPR017853">
    <property type="entry name" value="GH"/>
</dbReference>
<protein>
    <submittedName>
        <fullName evidence="1">Glycoside hydrolase family 5 protein</fullName>
    </submittedName>
</protein>
<dbReference type="SUPFAM" id="SSF51445">
    <property type="entry name" value="(Trans)glycosidases"/>
    <property type="match status" value="1"/>
</dbReference>
<keyword evidence="1" id="KW-0378">Hydrolase</keyword>
<organism evidence="1 2">
    <name type="scientific">Paenibacillus agricola</name>
    <dbReference type="NCBI Taxonomy" id="2716264"/>
    <lineage>
        <taxon>Bacteria</taxon>
        <taxon>Bacillati</taxon>
        <taxon>Bacillota</taxon>
        <taxon>Bacilli</taxon>
        <taxon>Bacillales</taxon>
        <taxon>Paenibacillaceae</taxon>
        <taxon>Paenibacillus</taxon>
    </lineage>
</organism>
<dbReference type="GO" id="GO:0016787">
    <property type="term" value="F:hydrolase activity"/>
    <property type="evidence" value="ECO:0007669"/>
    <property type="project" value="UniProtKB-KW"/>
</dbReference>
<evidence type="ECO:0000313" key="1">
    <source>
        <dbReference type="EMBL" id="NHN32433.1"/>
    </source>
</evidence>
<comment type="caution">
    <text evidence="1">The sequence shown here is derived from an EMBL/GenBank/DDBJ whole genome shotgun (WGS) entry which is preliminary data.</text>
</comment>
<accession>A0ABX0JA29</accession>
<dbReference type="Proteomes" id="UP001165962">
    <property type="component" value="Unassembled WGS sequence"/>
</dbReference>
<name>A0ABX0JA29_9BACL</name>